<dbReference type="InterPro" id="IPR027417">
    <property type="entry name" value="P-loop_NTPase"/>
</dbReference>
<keyword evidence="5" id="KW-0677">Repeat</keyword>
<dbReference type="FunFam" id="1.20.1560.10:FF:000046">
    <property type="entry name" value="ATP-binding cassette subfamily B member 11"/>
    <property type="match status" value="1"/>
</dbReference>
<dbReference type="InterPro" id="IPR011527">
    <property type="entry name" value="ABC1_TM_dom"/>
</dbReference>
<dbReference type="GO" id="GO:0016887">
    <property type="term" value="F:ATP hydrolysis activity"/>
    <property type="evidence" value="ECO:0007669"/>
    <property type="project" value="InterPro"/>
</dbReference>
<name>A0AAN8NGJ0_9TELE</name>
<dbReference type="CDD" id="cd03249">
    <property type="entry name" value="ABC_MTABC3_MDL1_MDL2"/>
    <property type="match status" value="1"/>
</dbReference>
<keyword evidence="6" id="KW-0547">Nucleotide-binding</keyword>
<dbReference type="PROSITE" id="PS50893">
    <property type="entry name" value="ABC_TRANSPORTER_2"/>
    <property type="match status" value="1"/>
</dbReference>
<evidence type="ECO:0000256" key="1">
    <source>
        <dbReference type="ARBA" id="ARBA00004141"/>
    </source>
</evidence>
<keyword evidence="7" id="KW-0067">ATP-binding</keyword>
<gene>
    <name evidence="16" type="ORF">J4Q44_G00026910</name>
</gene>
<evidence type="ECO:0000256" key="13">
    <source>
        <dbReference type="SAM" id="Phobius"/>
    </source>
</evidence>
<proteinExistence type="inferred from homology"/>
<dbReference type="InterPro" id="IPR003439">
    <property type="entry name" value="ABC_transporter-like_ATP-bd"/>
</dbReference>
<dbReference type="GO" id="GO:0015421">
    <property type="term" value="F:ABC-type oligopeptide transporter activity"/>
    <property type="evidence" value="ECO:0007669"/>
    <property type="project" value="TreeGrafter"/>
</dbReference>
<evidence type="ECO:0000256" key="8">
    <source>
        <dbReference type="ARBA" id="ARBA00022967"/>
    </source>
</evidence>
<feature type="compositionally biased region" description="Polar residues" evidence="12">
    <location>
        <begin position="13"/>
        <end position="22"/>
    </location>
</feature>
<dbReference type="Gene3D" id="3.40.50.300">
    <property type="entry name" value="P-loop containing nucleotide triphosphate hydrolases"/>
    <property type="match status" value="1"/>
</dbReference>
<evidence type="ECO:0000256" key="4">
    <source>
        <dbReference type="ARBA" id="ARBA00022692"/>
    </source>
</evidence>
<dbReference type="EMBL" id="JAGTTL010000002">
    <property type="protein sequence ID" value="KAK6327046.1"/>
    <property type="molecule type" value="Genomic_DNA"/>
</dbReference>
<evidence type="ECO:0000259" key="14">
    <source>
        <dbReference type="PROSITE" id="PS50893"/>
    </source>
</evidence>
<dbReference type="Proteomes" id="UP001356427">
    <property type="component" value="Unassembled WGS sequence"/>
</dbReference>
<protein>
    <submittedName>
        <fullName evidence="16">Uncharacterized protein</fullName>
    </submittedName>
</protein>
<dbReference type="CDD" id="cd18578">
    <property type="entry name" value="ABC_6TM_Pgp_ABCB1_D2_like"/>
    <property type="match status" value="1"/>
</dbReference>
<evidence type="ECO:0000256" key="7">
    <source>
        <dbReference type="ARBA" id="ARBA00022840"/>
    </source>
</evidence>
<feature type="transmembrane region" description="Helical" evidence="13">
    <location>
        <begin position="472"/>
        <end position="490"/>
    </location>
</feature>
<feature type="transmembrane region" description="Helical" evidence="13">
    <location>
        <begin position="254"/>
        <end position="273"/>
    </location>
</feature>
<feature type="transmembrane region" description="Helical" evidence="13">
    <location>
        <begin position="334"/>
        <end position="353"/>
    </location>
</feature>
<comment type="similarity">
    <text evidence="2">Belongs to the ABC transporter superfamily. ABCB family. Multidrug resistance exporter (TC 3.A.1.201) subfamily.</text>
</comment>
<feature type="region of interest" description="Disordered" evidence="12">
    <location>
        <begin position="99"/>
        <end position="123"/>
    </location>
</feature>
<feature type="domain" description="ABC transmembrane type-1" evidence="15">
    <location>
        <begin position="214"/>
        <end position="501"/>
    </location>
</feature>
<evidence type="ECO:0000256" key="12">
    <source>
        <dbReference type="SAM" id="MobiDB-lite"/>
    </source>
</evidence>
<feature type="region of interest" description="Disordered" evidence="12">
    <location>
        <begin position="7"/>
        <end position="45"/>
    </location>
</feature>
<comment type="subcellular location">
    <subcellularLocation>
        <location evidence="1">Membrane</location>
        <topology evidence="1">Multi-pass membrane protein</topology>
    </subcellularLocation>
</comment>
<feature type="transmembrane region" description="Helical" evidence="13">
    <location>
        <begin position="360"/>
        <end position="381"/>
    </location>
</feature>
<evidence type="ECO:0000313" key="16">
    <source>
        <dbReference type="EMBL" id="KAK6327046.1"/>
    </source>
</evidence>
<evidence type="ECO:0000256" key="11">
    <source>
        <dbReference type="ARBA" id="ARBA00023180"/>
    </source>
</evidence>
<reference evidence="16 17" key="1">
    <citation type="submission" date="2021-04" db="EMBL/GenBank/DDBJ databases">
        <authorList>
            <person name="De Guttry C."/>
            <person name="Zahm M."/>
            <person name="Klopp C."/>
            <person name="Cabau C."/>
            <person name="Louis A."/>
            <person name="Berthelot C."/>
            <person name="Parey E."/>
            <person name="Roest Crollius H."/>
            <person name="Montfort J."/>
            <person name="Robinson-Rechavi M."/>
            <person name="Bucao C."/>
            <person name="Bouchez O."/>
            <person name="Gislard M."/>
            <person name="Lluch J."/>
            <person name="Milhes M."/>
            <person name="Lampietro C."/>
            <person name="Lopez Roques C."/>
            <person name="Donnadieu C."/>
            <person name="Braasch I."/>
            <person name="Desvignes T."/>
            <person name="Postlethwait J."/>
            <person name="Bobe J."/>
            <person name="Wedekind C."/>
            <person name="Guiguen Y."/>
        </authorList>
    </citation>
    <scope>NUCLEOTIDE SEQUENCE [LARGE SCALE GENOMIC DNA]</scope>
    <source>
        <strain evidence="16">Cs_M1</strain>
        <tissue evidence="16">Blood</tissue>
    </source>
</reference>
<keyword evidence="8" id="KW-1278">Translocase</keyword>
<dbReference type="InterPro" id="IPR039421">
    <property type="entry name" value="Type_1_exporter"/>
</dbReference>
<dbReference type="FunFam" id="3.40.50.300:FF:000479">
    <property type="entry name" value="Multidrug resistance protein 1A"/>
    <property type="match status" value="1"/>
</dbReference>
<dbReference type="Pfam" id="PF00005">
    <property type="entry name" value="ABC_tran"/>
    <property type="match status" value="1"/>
</dbReference>
<keyword evidence="4 13" id="KW-0812">Transmembrane</keyword>
<evidence type="ECO:0000256" key="9">
    <source>
        <dbReference type="ARBA" id="ARBA00022989"/>
    </source>
</evidence>
<dbReference type="GO" id="GO:0005743">
    <property type="term" value="C:mitochondrial inner membrane"/>
    <property type="evidence" value="ECO:0007669"/>
    <property type="project" value="TreeGrafter"/>
</dbReference>
<dbReference type="InterPro" id="IPR003593">
    <property type="entry name" value="AAA+_ATPase"/>
</dbReference>
<evidence type="ECO:0000256" key="5">
    <source>
        <dbReference type="ARBA" id="ARBA00022737"/>
    </source>
</evidence>
<evidence type="ECO:0000256" key="6">
    <source>
        <dbReference type="ARBA" id="ARBA00022741"/>
    </source>
</evidence>
<feature type="transmembrane region" description="Helical" evidence="13">
    <location>
        <begin position="212"/>
        <end position="242"/>
    </location>
</feature>
<dbReference type="Pfam" id="PF00664">
    <property type="entry name" value="ABC_membrane"/>
    <property type="match status" value="1"/>
</dbReference>
<dbReference type="AlphaFoldDB" id="A0AAN8NGJ0"/>
<dbReference type="PANTHER" id="PTHR43394">
    <property type="entry name" value="ATP-DEPENDENT PERMEASE MDL1, MITOCHONDRIAL"/>
    <property type="match status" value="1"/>
</dbReference>
<evidence type="ECO:0000256" key="10">
    <source>
        <dbReference type="ARBA" id="ARBA00023136"/>
    </source>
</evidence>
<feature type="domain" description="ABC transporter" evidence="14">
    <location>
        <begin position="519"/>
        <end position="757"/>
    </location>
</feature>
<comment type="caution">
    <text evidence="16">The sequence shown here is derived from an EMBL/GenBank/DDBJ whole genome shotgun (WGS) entry which is preliminary data.</text>
</comment>
<dbReference type="SUPFAM" id="SSF52540">
    <property type="entry name" value="P-loop containing nucleoside triphosphate hydrolases"/>
    <property type="match status" value="1"/>
</dbReference>
<keyword evidence="3" id="KW-0813">Transport</keyword>
<keyword evidence="9 13" id="KW-1133">Transmembrane helix</keyword>
<dbReference type="InterPro" id="IPR017871">
    <property type="entry name" value="ABC_transporter-like_CS"/>
</dbReference>
<sequence length="761" mass="83334">MVVVMVTAHSGPSRLTQPSSAFPSMPRDEWKPLPRGPRPLDEEGSQFQLQAHTGFSEGTQCLNSFTMGREDGGIPDSLPTIPEEVFEKSYPKLAIDEDKKPQERMTEGLPTVDTECKPKKGLGRKKKEPAKAVGFFQLFRYATGCEVLLMIIGLLCAALHGIALPLMCVVFGQMTDSFVQSGQRLNVTEKPEEAPDVPFTRILALNKPEWPYLLVGTLSSLVGGAVYPCVAIIFAKIIGVFAEVDPEVKRQRTMMFSLLFLLIGGVAFVTYFLKGYMFGKSGELLTMRLRRQVFHAMMRQEIGWFDDNNNAVGVLTTRLATDASLVKGATGSRLGLATNTVCALTIAIVVAFIHSWQLTLLILACVPFLIGANIIQMRAMAGHASKDQGALELSGKISTETVENFKTVVGLTREDVFFHKFMDSLERPYKNGLVKAPIYGLTFAIAQAIPYMVNAAIFRFGSWLIAHCHTEYENVFLVFSVIIFAAMNIGESASFAPDFAKAKAAAGRILGLTDFAGDIEFRGIHFAYPTRQNVRVLQGLNVSVGPGQTLALVGESGCGKSTSIQLLERFYSPAEGQVLVDGLDTKSLNLLWLRSQLGLVSQEPILFDCSISENIQYGDNSREVSQDEIEEAAKNANIHNFIMGLPEKYNTRVGDKGTQMSGGQKQRIAIARALVRQPKVLLLDEATSALDTESEKIVQQALDAARQGRTCIVIAHRLSTIQNADQIAVIQYGQVTEQGTHADLMAKEGAYYALVNAQVTH</sequence>
<keyword evidence="10 13" id="KW-0472">Membrane</keyword>
<organism evidence="16 17">
    <name type="scientific">Coregonus suidteri</name>
    <dbReference type="NCBI Taxonomy" id="861788"/>
    <lineage>
        <taxon>Eukaryota</taxon>
        <taxon>Metazoa</taxon>
        <taxon>Chordata</taxon>
        <taxon>Craniata</taxon>
        <taxon>Vertebrata</taxon>
        <taxon>Euteleostomi</taxon>
        <taxon>Actinopterygii</taxon>
        <taxon>Neopterygii</taxon>
        <taxon>Teleostei</taxon>
        <taxon>Protacanthopterygii</taxon>
        <taxon>Salmoniformes</taxon>
        <taxon>Salmonidae</taxon>
        <taxon>Coregoninae</taxon>
        <taxon>Coregonus</taxon>
    </lineage>
</organism>
<feature type="transmembrane region" description="Helical" evidence="13">
    <location>
        <begin position="438"/>
        <end position="460"/>
    </location>
</feature>
<accession>A0AAN8NGJ0</accession>
<dbReference type="SMART" id="SM00382">
    <property type="entry name" value="AAA"/>
    <property type="match status" value="1"/>
</dbReference>
<dbReference type="PANTHER" id="PTHR43394:SF11">
    <property type="entry name" value="ATP-BINDING CASSETTE TRANSPORTER"/>
    <property type="match status" value="1"/>
</dbReference>
<keyword evidence="17" id="KW-1185">Reference proteome</keyword>
<evidence type="ECO:0000259" key="15">
    <source>
        <dbReference type="PROSITE" id="PS50929"/>
    </source>
</evidence>
<evidence type="ECO:0000256" key="2">
    <source>
        <dbReference type="ARBA" id="ARBA00007577"/>
    </source>
</evidence>
<dbReference type="GO" id="GO:0090374">
    <property type="term" value="P:oligopeptide export from mitochondrion"/>
    <property type="evidence" value="ECO:0007669"/>
    <property type="project" value="TreeGrafter"/>
</dbReference>
<evidence type="ECO:0000313" key="17">
    <source>
        <dbReference type="Proteomes" id="UP001356427"/>
    </source>
</evidence>
<dbReference type="GO" id="GO:0005524">
    <property type="term" value="F:ATP binding"/>
    <property type="evidence" value="ECO:0007669"/>
    <property type="project" value="UniProtKB-KW"/>
</dbReference>
<feature type="transmembrane region" description="Helical" evidence="13">
    <location>
        <begin position="147"/>
        <end position="172"/>
    </location>
</feature>
<dbReference type="Gene3D" id="1.20.1560.10">
    <property type="entry name" value="ABC transporter type 1, transmembrane domain"/>
    <property type="match status" value="2"/>
</dbReference>
<dbReference type="PROSITE" id="PS50929">
    <property type="entry name" value="ABC_TM1F"/>
    <property type="match status" value="1"/>
</dbReference>
<dbReference type="InterPro" id="IPR036640">
    <property type="entry name" value="ABC1_TM_sf"/>
</dbReference>
<dbReference type="PROSITE" id="PS00211">
    <property type="entry name" value="ABC_TRANSPORTER_1"/>
    <property type="match status" value="1"/>
</dbReference>
<evidence type="ECO:0000256" key="3">
    <source>
        <dbReference type="ARBA" id="ARBA00022448"/>
    </source>
</evidence>
<dbReference type="SUPFAM" id="SSF90123">
    <property type="entry name" value="ABC transporter transmembrane region"/>
    <property type="match status" value="1"/>
</dbReference>
<keyword evidence="11" id="KW-0325">Glycoprotein</keyword>